<keyword evidence="5" id="KW-0813">Transport</keyword>
<evidence type="ECO:0000256" key="2">
    <source>
        <dbReference type="ARBA" id="ARBA00004496"/>
    </source>
</evidence>
<evidence type="ECO:0000256" key="4">
    <source>
        <dbReference type="ARBA" id="ARBA00016507"/>
    </source>
</evidence>
<evidence type="ECO:0000256" key="1">
    <source>
        <dbReference type="ARBA" id="ARBA00003041"/>
    </source>
</evidence>
<dbReference type="PRINTS" id="PR01003">
    <property type="entry name" value="FLGFLIH"/>
</dbReference>
<accession>A0A2U8I642</accession>
<evidence type="ECO:0000313" key="12">
    <source>
        <dbReference type="EMBL" id="AWK14608.1"/>
    </source>
</evidence>
<dbReference type="GO" id="GO:0071973">
    <property type="term" value="P:bacterial-type flagellum-dependent cell motility"/>
    <property type="evidence" value="ECO:0007669"/>
    <property type="project" value="InterPro"/>
</dbReference>
<feature type="domain" description="Essential protein Yae1 N-terminal" evidence="11">
    <location>
        <begin position="49"/>
        <end position="87"/>
    </location>
</feature>
<keyword evidence="12" id="KW-0966">Cell projection</keyword>
<evidence type="ECO:0000256" key="8">
    <source>
        <dbReference type="ARBA" id="ARBA00022927"/>
    </source>
</evidence>
<comment type="subcellular location">
    <subcellularLocation>
        <location evidence="2">Cytoplasm</location>
    </subcellularLocation>
</comment>
<dbReference type="GO" id="GO:0015031">
    <property type="term" value="P:protein transport"/>
    <property type="evidence" value="ECO:0007669"/>
    <property type="project" value="UniProtKB-KW"/>
</dbReference>
<proteinExistence type="inferred from homology"/>
<dbReference type="Pfam" id="PF02108">
    <property type="entry name" value="FliH"/>
    <property type="match status" value="1"/>
</dbReference>
<reference evidence="12 13" key="1">
    <citation type="submission" date="2017-05" db="EMBL/GenBank/DDBJ databases">
        <title>Genome sequence of Candidatus Fukatsuia symbiotica and Candidatus Hamiltonella defensa from Acyrthosiphon pisum strain 5D.</title>
        <authorList>
            <person name="Patel V.A."/>
            <person name="Chevignon G."/>
            <person name="Russell J.A."/>
            <person name="Oliver K.M."/>
        </authorList>
    </citation>
    <scope>NUCLEOTIDE SEQUENCE [LARGE SCALE GENOMIC DNA]</scope>
    <source>
        <strain evidence="12 13">5D</strain>
    </source>
</reference>
<keyword evidence="7" id="KW-1005">Bacterial flagellum biogenesis</keyword>
<keyword evidence="13" id="KW-1185">Reference proteome</keyword>
<evidence type="ECO:0000256" key="6">
    <source>
        <dbReference type="ARBA" id="ARBA00022490"/>
    </source>
</evidence>
<evidence type="ECO:0000313" key="13">
    <source>
        <dbReference type="Proteomes" id="UP000261875"/>
    </source>
</evidence>
<keyword evidence="12" id="KW-0969">Cilium</keyword>
<evidence type="ECO:0000256" key="3">
    <source>
        <dbReference type="ARBA" id="ARBA00006602"/>
    </source>
</evidence>
<evidence type="ECO:0000256" key="9">
    <source>
        <dbReference type="ARBA" id="ARBA00023225"/>
    </source>
</evidence>
<keyword evidence="8" id="KW-0653">Protein transport</keyword>
<dbReference type="GO" id="GO:0009288">
    <property type="term" value="C:bacterial-type flagellum"/>
    <property type="evidence" value="ECO:0007669"/>
    <property type="project" value="InterPro"/>
</dbReference>
<evidence type="ECO:0000256" key="5">
    <source>
        <dbReference type="ARBA" id="ARBA00022448"/>
    </source>
</evidence>
<dbReference type="PANTHER" id="PTHR34982:SF1">
    <property type="entry name" value="FLAGELLAR ASSEMBLY PROTEIN FLIH"/>
    <property type="match status" value="1"/>
</dbReference>
<dbReference type="GO" id="GO:0044781">
    <property type="term" value="P:bacterial-type flagellum organization"/>
    <property type="evidence" value="ECO:0007669"/>
    <property type="project" value="UniProtKB-KW"/>
</dbReference>
<dbReference type="InterPro" id="IPR019191">
    <property type="entry name" value="Essential_protein_Yae1_N"/>
</dbReference>
<dbReference type="InterPro" id="IPR018035">
    <property type="entry name" value="Flagellar_FliH/T3SS_HrpE"/>
</dbReference>
<dbReference type="PANTHER" id="PTHR34982">
    <property type="entry name" value="YOP PROTEINS TRANSLOCATION PROTEIN L"/>
    <property type="match status" value="1"/>
</dbReference>
<comment type="function">
    <text evidence="1">Needed for flagellar regrowth and assembly.</text>
</comment>
<dbReference type="InterPro" id="IPR051472">
    <property type="entry name" value="T3SS_Stator/FliH"/>
</dbReference>
<comment type="similarity">
    <text evidence="3">Belongs to the FliH family.</text>
</comment>
<organism evidence="12 13">
    <name type="scientific">Candidatus Fukatsuia symbiotica</name>
    <dbReference type="NCBI Taxonomy" id="1878942"/>
    <lineage>
        <taxon>Bacteria</taxon>
        <taxon>Pseudomonadati</taxon>
        <taxon>Pseudomonadota</taxon>
        <taxon>Gammaproteobacteria</taxon>
        <taxon>Enterobacterales</taxon>
        <taxon>Yersiniaceae</taxon>
        <taxon>Candidatus Fukatsuia</taxon>
    </lineage>
</organism>
<name>A0A2U8I642_9GAMM</name>
<dbReference type="Pfam" id="PF09811">
    <property type="entry name" value="Yae1_N"/>
    <property type="match status" value="1"/>
</dbReference>
<keyword evidence="6" id="KW-0963">Cytoplasm</keyword>
<evidence type="ECO:0000259" key="10">
    <source>
        <dbReference type="Pfam" id="PF02108"/>
    </source>
</evidence>
<dbReference type="EMBL" id="CP021659">
    <property type="protein sequence ID" value="AWK14608.1"/>
    <property type="molecule type" value="Genomic_DNA"/>
</dbReference>
<dbReference type="OrthoDB" id="6397640at2"/>
<dbReference type="RefSeq" id="WP_072550138.1">
    <property type="nucleotide sequence ID" value="NZ_CP021659.1"/>
</dbReference>
<dbReference type="KEGG" id="fsm:CCS41_09200"/>
<evidence type="ECO:0000259" key="11">
    <source>
        <dbReference type="Pfam" id="PF09811"/>
    </source>
</evidence>
<keyword evidence="9" id="KW-1006">Bacterial flagellum protein export</keyword>
<feature type="domain" description="Flagellar assembly protein FliH/Type III secretion system HrpE" evidence="10">
    <location>
        <begin position="100"/>
        <end position="223"/>
    </location>
</feature>
<dbReference type="STRING" id="1878942.GCA_900128755_01439"/>
<gene>
    <name evidence="12" type="primary">fliH</name>
    <name evidence="12" type="ORF">CCS41_09200</name>
</gene>
<dbReference type="Proteomes" id="UP000261875">
    <property type="component" value="Chromosome"/>
</dbReference>
<dbReference type="InterPro" id="IPR000563">
    <property type="entry name" value="Flag_FliH"/>
</dbReference>
<keyword evidence="12" id="KW-0282">Flagellum</keyword>
<sequence length="238" mass="26868">MSGKNKLATSGVKYRLHKFPPLHQTPLPSLGQDRVELAPEEYQKQLQKGFQQGIEQGFTQGVIDGKEEGYEEGVRLGYDEGMKKGRVEGRTSGKDLFTNAIQPFSVLSTAMQDYLNNYEVRRRDELMKLVERVTRQVIRCELALQPTQLLTLVEEALASLPTVPKQLKIYLNAEEFARINDVAAEKVKQWGLQADVAMEPGECRVVTETTEMDVGCQHRLDQCIDVLKSNLLTDSTHD</sequence>
<protein>
    <recommendedName>
        <fullName evidence="4">Flagellar assembly protein FliH</fullName>
    </recommendedName>
</protein>
<dbReference type="GO" id="GO:0003774">
    <property type="term" value="F:cytoskeletal motor activity"/>
    <property type="evidence" value="ECO:0007669"/>
    <property type="project" value="InterPro"/>
</dbReference>
<evidence type="ECO:0000256" key="7">
    <source>
        <dbReference type="ARBA" id="ARBA00022795"/>
    </source>
</evidence>
<dbReference type="AlphaFoldDB" id="A0A2U8I642"/>
<dbReference type="NCBIfam" id="NF009925">
    <property type="entry name" value="PRK13386.1"/>
    <property type="match status" value="1"/>
</dbReference>
<dbReference type="GO" id="GO:0005829">
    <property type="term" value="C:cytosol"/>
    <property type="evidence" value="ECO:0007669"/>
    <property type="project" value="TreeGrafter"/>
</dbReference>